<proteinExistence type="predicted"/>
<dbReference type="RefSeq" id="WP_139096764.1">
    <property type="nucleotide sequence ID" value="NZ_VDFW01000008.1"/>
</dbReference>
<dbReference type="InterPro" id="IPR006764">
    <property type="entry name" value="SAM_dep_MeTrfase_SAV2177_type"/>
</dbReference>
<dbReference type="InterPro" id="IPR029063">
    <property type="entry name" value="SAM-dependent_MTases_sf"/>
</dbReference>
<accession>A0A5C4M4Y5</accession>
<dbReference type="SUPFAM" id="SSF53335">
    <property type="entry name" value="S-adenosyl-L-methionine-dependent methyltransferases"/>
    <property type="match status" value="1"/>
</dbReference>
<sequence length="268" mass="29882">MAEQELGVRDLDLDKPNSARVYDYLLGGTLNYAIDREFAEKVIEQLPRARLICRLNRAWLQRVVRFGLDQGIRQFLDVGSGMPAVGHVHEIAHARDPEARVVYVDNEQVAIAHSERVLDGNEYAAMVPADGEHPEDVLAHPTSRRLLDLSQPVMVILAAFVHFIPPERDPAGLIARYRDALAPGSYLAVSSDTGDEQDEEMYRAVEMYKNTTNPLYLRGRDEIGALMDGLDIVEPGVVFTPQWRPDRTEDVGDRPEEAGILAAVGRVS</sequence>
<dbReference type="AlphaFoldDB" id="A0A5C4M4Y5"/>
<dbReference type="EMBL" id="VDFW01000008">
    <property type="protein sequence ID" value="TNC26475.1"/>
    <property type="molecule type" value="Genomic_DNA"/>
</dbReference>
<name>A0A5C4M4Y5_9PSEU</name>
<dbReference type="Proteomes" id="UP000305546">
    <property type="component" value="Unassembled WGS sequence"/>
</dbReference>
<dbReference type="PIRSF" id="PIRSF017393">
    <property type="entry name" value="MTase_SAV2177"/>
    <property type="match status" value="1"/>
</dbReference>
<evidence type="ECO:0000313" key="1">
    <source>
        <dbReference type="EMBL" id="TNC26475.1"/>
    </source>
</evidence>
<gene>
    <name evidence="1" type="ORF">FG385_12025</name>
</gene>
<dbReference type="Pfam" id="PF04672">
    <property type="entry name" value="Methyltransf_19"/>
    <property type="match status" value="1"/>
</dbReference>
<protein>
    <recommendedName>
        <fullName evidence="3">SAM-dependent methyltransferase</fullName>
    </recommendedName>
</protein>
<keyword evidence="2" id="KW-1185">Reference proteome</keyword>
<comment type="caution">
    <text evidence="1">The sequence shown here is derived from an EMBL/GenBank/DDBJ whole genome shotgun (WGS) entry which is preliminary data.</text>
</comment>
<evidence type="ECO:0000313" key="2">
    <source>
        <dbReference type="Proteomes" id="UP000305546"/>
    </source>
</evidence>
<organism evidence="1 2">
    <name type="scientific">Amycolatopsis alkalitolerans</name>
    <dbReference type="NCBI Taxonomy" id="2547244"/>
    <lineage>
        <taxon>Bacteria</taxon>
        <taxon>Bacillati</taxon>
        <taxon>Actinomycetota</taxon>
        <taxon>Actinomycetes</taxon>
        <taxon>Pseudonocardiales</taxon>
        <taxon>Pseudonocardiaceae</taxon>
        <taxon>Amycolatopsis</taxon>
    </lineage>
</organism>
<reference evidence="1 2" key="1">
    <citation type="submission" date="2019-06" db="EMBL/GenBank/DDBJ databases">
        <title>Amycolatopsis alkalitolerans sp. nov., isolated from Gastrodia elata Blume.</title>
        <authorList>
            <person name="Narsing Rao M.P."/>
            <person name="Li W.J."/>
        </authorList>
    </citation>
    <scope>NUCLEOTIDE SEQUENCE [LARGE SCALE GENOMIC DNA]</scope>
    <source>
        <strain evidence="1 2">SYSUP0005</strain>
    </source>
</reference>
<dbReference type="OrthoDB" id="3516042at2"/>
<evidence type="ECO:0008006" key="3">
    <source>
        <dbReference type="Google" id="ProtNLM"/>
    </source>
</evidence>
<dbReference type="Gene3D" id="3.40.50.150">
    <property type="entry name" value="Vaccinia Virus protein VP39"/>
    <property type="match status" value="1"/>
</dbReference>